<dbReference type="Proteomes" id="UP000789901">
    <property type="component" value="Unassembled WGS sequence"/>
</dbReference>
<keyword evidence="2" id="KW-1185">Reference proteome</keyword>
<evidence type="ECO:0000313" key="1">
    <source>
        <dbReference type="EMBL" id="CAG8837851.1"/>
    </source>
</evidence>
<name>A0ABN7WRD6_GIGMA</name>
<proteinExistence type="predicted"/>
<accession>A0ABN7WRD6</accession>
<feature type="non-terminal residue" evidence="1">
    <location>
        <position position="1"/>
    </location>
</feature>
<organism evidence="1 2">
    <name type="scientific">Gigaspora margarita</name>
    <dbReference type="NCBI Taxonomy" id="4874"/>
    <lineage>
        <taxon>Eukaryota</taxon>
        <taxon>Fungi</taxon>
        <taxon>Fungi incertae sedis</taxon>
        <taxon>Mucoromycota</taxon>
        <taxon>Glomeromycotina</taxon>
        <taxon>Glomeromycetes</taxon>
        <taxon>Diversisporales</taxon>
        <taxon>Gigasporaceae</taxon>
        <taxon>Gigaspora</taxon>
    </lineage>
</organism>
<reference evidence="1 2" key="1">
    <citation type="submission" date="2021-06" db="EMBL/GenBank/DDBJ databases">
        <authorList>
            <person name="Kallberg Y."/>
            <person name="Tangrot J."/>
            <person name="Rosling A."/>
        </authorList>
    </citation>
    <scope>NUCLEOTIDE SEQUENCE [LARGE SCALE GENOMIC DNA]</scope>
    <source>
        <strain evidence="1 2">120-4 pot B 10/14</strain>
    </source>
</reference>
<sequence>SLKMPKKNNNKNIRTFRCSKEFTMSIIGNIKASILLYKNLEESTNRTEANRAIILLEQSNKKYNLYTIFELNKVLLAKNGSRETMKSLATNLNANREKVTKYEEMENLVFFLNTFSAKQQQEFITNEFNSAIKSDKELKAHQANHLVERSSLSVIDVPVVLALSALERTFLIKILESVHLGSW</sequence>
<gene>
    <name evidence="1" type="ORF">GMARGA_LOCUS33690</name>
</gene>
<comment type="caution">
    <text evidence="1">The sequence shown here is derived from an EMBL/GenBank/DDBJ whole genome shotgun (WGS) entry which is preliminary data.</text>
</comment>
<evidence type="ECO:0000313" key="2">
    <source>
        <dbReference type="Proteomes" id="UP000789901"/>
    </source>
</evidence>
<protein>
    <submittedName>
        <fullName evidence="1">33103_t:CDS:1</fullName>
    </submittedName>
</protein>
<dbReference type="EMBL" id="CAJVQB010056786">
    <property type="protein sequence ID" value="CAG8837851.1"/>
    <property type="molecule type" value="Genomic_DNA"/>
</dbReference>